<protein>
    <submittedName>
        <fullName evidence="2">Uncharacterized protein</fullName>
    </submittedName>
</protein>
<dbReference type="Proteomes" id="UP000035579">
    <property type="component" value="Chromosome"/>
</dbReference>
<evidence type="ECO:0000313" key="2">
    <source>
        <dbReference type="EMBL" id="AKI98734.1"/>
    </source>
</evidence>
<accession>A0AAC8Q0I2</accession>
<dbReference type="Proteomes" id="UP000256345">
    <property type="component" value="Unassembled WGS sequence"/>
</dbReference>
<evidence type="ECO:0000313" key="4">
    <source>
        <dbReference type="Proteomes" id="UP000035579"/>
    </source>
</evidence>
<dbReference type="KEGG" id="age:AA314_00361"/>
<dbReference type="EMBL" id="CP011509">
    <property type="protein sequence ID" value="AKI98734.1"/>
    <property type="molecule type" value="Genomic_DNA"/>
</dbReference>
<dbReference type="InterPro" id="IPR008969">
    <property type="entry name" value="CarboxyPept-like_regulatory"/>
</dbReference>
<proteinExistence type="predicted"/>
<dbReference type="EMBL" id="QUMU01000006">
    <property type="protein sequence ID" value="REG30659.1"/>
    <property type="molecule type" value="Genomic_DNA"/>
</dbReference>
<feature type="region of interest" description="Disordered" evidence="1">
    <location>
        <begin position="17"/>
        <end position="39"/>
    </location>
</feature>
<dbReference type="InterPro" id="IPR052918">
    <property type="entry name" value="Motility_Chemotaxis_Reg"/>
</dbReference>
<organism evidence="2 4">
    <name type="scientific">Archangium gephyra</name>
    <dbReference type="NCBI Taxonomy" id="48"/>
    <lineage>
        <taxon>Bacteria</taxon>
        <taxon>Pseudomonadati</taxon>
        <taxon>Myxococcota</taxon>
        <taxon>Myxococcia</taxon>
        <taxon>Myxococcales</taxon>
        <taxon>Cystobacterineae</taxon>
        <taxon>Archangiaceae</taxon>
        <taxon>Archangium</taxon>
    </lineage>
</organism>
<gene>
    <name evidence="2" type="ORF">AA314_00361</name>
    <name evidence="3" type="ORF">ATI61_106128</name>
</gene>
<sequence>MLLGLLCLSSLGCDTSVIQPPSEQPPPSNPDPQNPSLPAGTSLLLQVVDESGSPVPGAAVSSQGTLFPVDSSGHLLLENLPHGRFLARVDALGFTSATTVVELQEGAHVGTQVKLLRLPAPLPFQAEQGGVLETAQVRVTIPPDAVVDALGQPVTGTVQVTIAPLDPTHQLGAMPGPLEGTAVAEGERVQLESFFMAEVSLWSNGAPVRLAPGKSATLEFVLPEALASQFHAGDTVPAWWFDLDAGHWREEGAGTIQPSSTQPGRLAWVAQVKHFTWWNCDLPWTEKSCVNVLVVDGAGAPIAGARVTAEGVSYSGNSGTSYTGGNGRVCIEIKRGNTARIVAARNGLFSEGVMVTGSSSPTVCGSGPCTSIRLTVRGSVCTPGASERCSYTGPAGTEGQGLCRASRRLCNVTGTGWGACEGQVLPTAESCSTPFDDDCNGQVNEGCSCSSQHGQPCYGGPEGTRGVGICRGGTVECDPFGRIVCQGQQLPQPESCSTLADDNCNGINEVCEPLPRWFWGLGVPTPSCTSTSKLVSMAVDGAGNTLTLSSFTGTITLGGPVFTGNEDDLLLAKVGSSGLPLWTRLIDREAHSPYSFALDESLAVDAAGNVLVTGRFSGTVRMGSLSLTSPGESSSFVVKLTPSGDVTWAQRFGGGAESHSASGAIATDATGNVALLGMFNGTLTLGGTTHASAGSQASLYVARLDAATGEPLWSRNFQGRRTGEADSYLWLSYQTPTAIEMDEAGDVLIAAGFISGSWSFLPRVFVEKLSGTTGTTLWNHEIGGIYSVMNPRLKASGAGTVLVAVDDAPGTFRLSKLSANGEELWSVDSAPDERYYGTIQPGVQRLTVDAEGNAVLSGAFRGRLELGGGLHESSEPTAFVVWYDSNGRYVRDQILPRGSPTGSSWGTGVGVDRDGNVLLGGWFSGTADFGTGPVSSCANNTFVLKVDATPPTPPHFSPIITRAPSSLWMATPGEVLTFEVDAVDSEGSELTFSWAANVGTLGTPVDGDSTSRMTWTAPSCERASARPTVSLTVTNAFNLTATRSFQVWGLPSCE</sequence>
<reference evidence="3 5" key="2">
    <citation type="submission" date="2018-08" db="EMBL/GenBank/DDBJ databases">
        <title>Genomic Encyclopedia of Archaeal and Bacterial Type Strains, Phase II (KMG-II): from individual species to whole genera.</title>
        <authorList>
            <person name="Goeker M."/>
        </authorList>
    </citation>
    <scope>NUCLEOTIDE SEQUENCE [LARGE SCALE GENOMIC DNA]</scope>
    <source>
        <strain evidence="3 5">DSM 2261</strain>
    </source>
</reference>
<dbReference type="PANTHER" id="PTHR35580:SF1">
    <property type="entry name" value="PHYTASE-LIKE DOMAIN-CONTAINING PROTEIN"/>
    <property type="match status" value="1"/>
</dbReference>
<evidence type="ECO:0000313" key="3">
    <source>
        <dbReference type="EMBL" id="REG30659.1"/>
    </source>
</evidence>
<dbReference type="SUPFAM" id="SSF49464">
    <property type="entry name" value="Carboxypeptidase regulatory domain-like"/>
    <property type="match status" value="1"/>
</dbReference>
<reference evidence="2 4" key="1">
    <citation type="submission" date="2015-05" db="EMBL/GenBank/DDBJ databases">
        <title>Genome assembly of Archangium gephyra DSM 2261.</title>
        <authorList>
            <person name="Sharma G."/>
            <person name="Subramanian S."/>
        </authorList>
    </citation>
    <scope>NUCLEOTIDE SEQUENCE [LARGE SCALE GENOMIC DNA]</scope>
    <source>
        <strain evidence="2 4">DSM 2261</strain>
    </source>
</reference>
<name>A0AAC8Q0I2_9BACT</name>
<evidence type="ECO:0000313" key="5">
    <source>
        <dbReference type="Proteomes" id="UP000256345"/>
    </source>
</evidence>
<dbReference type="PANTHER" id="PTHR35580">
    <property type="entry name" value="CELL SURFACE GLYCOPROTEIN (S-LAYER PROTEIN)-LIKE PROTEIN"/>
    <property type="match status" value="1"/>
</dbReference>
<feature type="compositionally biased region" description="Pro residues" evidence="1">
    <location>
        <begin position="22"/>
        <end position="35"/>
    </location>
</feature>
<evidence type="ECO:0000256" key="1">
    <source>
        <dbReference type="SAM" id="MobiDB-lite"/>
    </source>
</evidence>
<dbReference type="SUPFAM" id="SSF63829">
    <property type="entry name" value="Calcium-dependent phosphotriesterase"/>
    <property type="match status" value="1"/>
</dbReference>
<dbReference type="AlphaFoldDB" id="A0AAC8Q0I2"/>
<keyword evidence="5" id="KW-1185">Reference proteome</keyword>